<dbReference type="EMBL" id="PGCJ01000932">
    <property type="protein sequence ID" value="PLW14022.1"/>
    <property type="molecule type" value="Genomic_DNA"/>
</dbReference>
<evidence type="ECO:0000313" key="7">
    <source>
        <dbReference type="Proteomes" id="UP000235392"/>
    </source>
</evidence>
<protein>
    <submittedName>
        <fullName evidence="5">Uncharacterized protein</fullName>
    </submittedName>
</protein>
<keyword evidence="6" id="KW-1185">Reference proteome</keyword>
<evidence type="ECO:0000313" key="2">
    <source>
        <dbReference type="EMBL" id="PLW14022.1"/>
    </source>
</evidence>
<dbReference type="EMBL" id="PGCI01000769">
    <property type="protein sequence ID" value="PLW16557.1"/>
    <property type="molecule type" value="Genomic_DNA"/>
</dbReference>
<organism evidence="5 6">
    <name type="scientific">Puccinia coronata f. sp. avenae</name>
    <dbReference type="NCBI Taxonomy" id="200324"/>
    <lineage>
        <taxon>Eukaryota</taxon>
        <taxon>Fungi</taxon>
        <taxon>Dikarya</taxon>
        <taxon>Basidiomycota</taxon>
        <taxon>Pucciniomycotina</taxon>
        <taxon>Pucciniomycetes</taxon>
        <taxon>Pucciniales</taxon>
        <taxon>Pucciniaceae</taxon>
        <taxon>Puccinia</taxon>
    </lineage>
</organism>
<evidence type="ECO:0000313" key="3">
    <source>
        <dbReference type="EMBL" id="PLW16557.1"/>
    </source>
</evidence>
<feature type="compositionally biased region" description="Basic and acidic residues" evidence="1">
    <location>
        <begin position="1"/>
        <end position="20"/>
    </location>
</feature>
<sequence length="103" mass="11867">MGSRYFERRSCGKGDEENQKRQAVKQASTLPVTKTARVVDLLGSREWHSARTYKLTCSRFNKFTGQSWFELRGVGYENFLRPSKTRDTGLSTPFKRPAEKSQT</sequence>
<feature type="region of interest" description="Disordered" evidence="1">
    <location>
        <begin position="82"/>
        <end position="103"/>
    </location>
</feature>
<gene>
    <name evidence="5" type="ORF">PCANC_15506</name>
    <name evidence="2" type="ORF">PCANC_17064</name>
    <name evidence="4" type="ORF">PCASD_13530</name>
    <name evidence="3" type="ORF">PCASD_16879</name>
</gene>
<dbReference type="EMBL" id="PGCJ01000237">
    <property type="protein sequence ID" value="PLW36580.1"/>
    <property type="molecule type" value="Genomic_DNA"/>
</dbReference>
<comment type="caution">
    <text evidence="5">The sequence shown here is derived from an EMBL/GenBank/DDBJ whole genome shotgun (WGS) entry which is preliminary data.</text>
</comment>
<evidence type="ECO:0000313" key="5">
    <source>
        <dbReference type="EMBL" id="PLW36580.1"/>
    </source>
</evidence>
<dbReference type="Proteomes" id="UP000235388">
    <property type="component" value="Unassembled WGS sequence"/>
</dbReference>
<dbReference type="AlphaFoldDB" id="A0A2N5UFU3"/>
<evidence type="ECO:0000256" key="1">
    <source>
        <dbReference type="SAM" id="MobiDB-lite"/>
    </source>
</evidence>
<name>A0A2N5UFU3_9BASI</name>
<dbReference type="Proteomes" id="UP000235392">
    <property type="component" value="Unassembled WGS sequence"/>
</dbReference>
<evidence type="ECO:0000313" key="4">
    <source>
        <dbReference type="EMBL" id="PLW31087.1"/>
    </source>
</evidence>
<evidence type="ECO:0000313" key="6">
    <source>
        <dbReference type="Proteomes" id="UP000235388"/>
    </source>
</evidence>
<proteinExistence type="predicted"/>
<accession>A0A2N5UFU3</accession>
<dbReference type="EMBL" id="PGCI01000278">
    <property type="protein sequence ID" value="PLW31087.1"/>
    <property type="molecule type" value="Genomic_DNA"/>
</dbReference>
<feature type="region of interest" description="Disordered" evidence="1">
    <location>
        <begin position="1"/>
        <end position="28"/>
    </location>
</feature>
<reference evidence="6 7" key="1">
    <citation type="submission" date="2017-11" db="EMBL/GenBank/DDBJ databases">
        <title>De novo assembly and phasing of dikaryotic genomes from two isolates of Puccinia coronata f. sp. avenae, the causal agent of oat crown rust.</title>
        <authorList>
            <person name="Miller M.E."/>
            <person name="Zhang Y."/>
            <person name="Omidvar V."/>
            <person name="Sperschneider J."/>
            <person name="Schwessinger B."/>
            <person name="Raley C."/>
            <person name="Palmer J.M."/>
            <person name="Garnica D."/>
            <person name="Upadhyaya N."/>
            <person name="Rathjen J."/>
            <person name="Taylor J.M."/>
            <person name="Park R.F."/>
            <person name="Dodds P.N."/>
            <person name="Hirsch C.D."/>
            <person name="Kianian S.F."/>
            <person name="Figueroa M."/>
        </authorList>
    </citation>
    <scope>NUCLEOTIDE SEQUENCE [LARGE SCALE GENOMIC DNA]</scope>
    <source>
        <strain evidence="5">12NC29</strain>
        <strain evidence="3">12SD80</strain>
    </source>
</reference>